<proteinExistence type="predicted"/>
<evidence type="ECO:0000313" key="1">
    <source>
        <dbReference type="EMBL" id="GFY23426.1"/>
    </source>
</evidence>
<dbReference type="Proteomes" id="UP000887159">
    <property type="component" value="Unassembled WGS sequence"/>
</dbReference>
<dbReference type="AlphaFoldDB" id="A0A8X6VVZ9"/>
<dbReference type="EMBL" id="BMAU01021363">
    <property type="protein sequence ID" value="GFY23426.1"/>
    <property type="molecule type" value="Genomic_DNA"/>
</dbReference>
<accession>A0A8X6VVZ9</accession>
<reference evidence="1" key="1">
    <citation type="submission" date="2020-08" db="EMBL/GenBank/DDBJ databases">
        <title>Multicomponent nature underlies the extraordinary mechanical properties of spider dragline silk.</title>
        <authorList>
            <person name="Kono N."/>
            <person name="Nakamura H."/>
            <person name="Mori M."/>
            <person name="Yoshida Y."/>
            <person name="Ohtoshi R."/>
            <person name="Malay A.D."/>
            <person name="Moran D.A.P."/>
            <person name="Tomita M."/>
            <person name="Numata K."/>
            <person name="Arakawa K."/>
        </authorList>
    </citation>
    <scope>NUCLEOTIDE SEQUENCE</scope>
</reference>
<organism evidence="1 2">
    <name type="scientific">Trichonephila clavipes</name>
    <name type="common">Golden silk orbweaver</name>
    <name type="synonym">Nephila clavipes</name>
    <dbReference type="NCBI Taxonomy" id="2585209"/>
    <lineage>
        <taxon>Eukaryota</taxon>
        <taxon>Metazoa</taxon>
        <taxon>Ecdysozoa</taxon>
        <taxon>Arthropoda</taxon>
        <taxon>Chelicerata</taxon>
        <taxon>Arachnida</taxon>
        <taxon>Araneae</taxon>
        <taxon>Araneomorphae</taxon>
        <taxon>Entelegynae</taxon>
        <taxon>Araneoidea</taxon>
        <taxon>Nephilidae</taxon>
        <taxon>Trichonephila</taxon>
    </lineage>
</organism>
<comment type="caution">
    <text evidence="1">The sequence shown here is derived from an EMBL/GenBank/DDBJ whole genome shotgun (WGS) entry which is preliminary data.</text>
</comment>
<gene>
    <name evidence="1" type="ORF">TNCV_3941191</name>
</gene>
<sequence>MDACKCIVPLRHGGALNSRQAASPLVRWMEGEERWEAPPGVSPSKLEWNRAKSYCRLRDARSQGVKILALSRDEFRWPRSDFVRQGATTENILFICAFQFLPSFLFHSRVSHVNAALHEGEWSSFSKSVE</sequence>
<protein>
    <submittedName>
        <fullName evidence="1">Uncharacterized protein</fullName>
    </submittedName>
</protein>
<evidence type="ECO:0000313" key="2">
    <source>
        <dbReference type="Proteomes" id="UP000887159"/>
    </source>
</evidence>
<keyword evidence="2" id="KW-1185">Reference proteome</keyword>
<name>A0A8X6VVZ9_TRICX</name>